<feature type="region of interest" description="Disordered" evidence="3">
    <location>
        <begin position="1"/>
        <end position="20"/>
    </location>
</feature>
<proteinExistence type="predicted"/>
<dbReference type="Proteomes" id="UP000182977">
    <property type="component" value="Chromosome I"/>
</dbReference>
<dbReference type="InterPro" id="IPR050109">
    <property type="entry name" value="HTH-type_TetR-like_transc_reg"/>
</dbReference>
<dbReference type="Gene3D" id="1.10.357.10">
    <property type="entry name" value="Tetracycline Repressor, domain 2"/>
    <property type="match status" value="1"/>
</dbReference>
<evidence type="ECO:0000256" key="3">
    <source>
        <dbReference type="SAM" id="MobiDB-lite"/>
    </source>
</evidence>
<dbReference type="SUPFAM" id="SSF48498">
    <property type="entry name" value="Tetracyclin repressor-like, C-terminal domain"/>
    <property type="match status" value="1"/>
</dbReference>
<dbReference type="InterPro" id="IPR036271">
    <property type="entry name" value="Tet_transcr_reg_TetR-rel_C_sf"/>
</dbReference>
<reference evidence="6" key="1">
    <citation type="submission" date="2016-10" db="EMBL/GenBank/DDBJ databases">
        <authorList>
            <person name="Varghese N."/>
            <person name="Submissions S."/>
        </authorList>
    </citation>
    <scope>NUCLEOTIDE SEQUENCE [LARGE SCALE GENOMIC DNA]</scope>
    <source>
        <strain evidence="6">DSM 45079</strain>
    </source>
</reference>
<evidence type="ECO:0000256" key="2">
    <source>
        <dbReference type="PROSITE-ProRule" id="PRU00335"/>
    </source>
</evidence>
<dbReference type="STRING" id="419479.SAMN04488563_0893"/>
<dbReference type="PRINTS" id="PR00455">
    <property type="entry name" value="HTHTETR"/>
</dbReference>
<dbReference type="SUPFAM" id="SSF46689">
    <property type="entry name" value="Homeodomain-like"/>
    <property type="match status" value="1"/>
</dbReference>
<keyword evidence="6" id="KW-1185">Reference proteome</keyword>
<accession>A0A1H2H895</accession>
<dbReference type="PANTHER" id="PTHR30055:SF146">
    <property type="entry name" value="HTH-TYPE TRANSCRIPTIONAL DUAL REGULATOR CECR"/>
    <property type="match status" value="1"/>
</dbReference>
<dbReference type="Pfam" id="PF14246">
    <property type="entry name" value="TetR_C_7"/>
    <property type="match status" value="1"/>
</dbReference>
<feature type="domain" description="HTH tetR-type" evidence="4">
    <location>
        <begin position="20"/>
        <end position="80"/>
    </location>
</feature>
<feature type="DNA-binding region" description="H-T-H motif" evidence="2">
    <location>
        <begin position="43"/>
        <end position="62"/>
    </location>
</feature>
<evidence type="ECO:0000313" key="6">
    <source>
        <dbReference type="Proteomes" id="UP000182977"/>
    </source>
</evidence>
<gene>
    <name evidence="5" type="ORF">SAMN04488563_0893</name>
</gene>
<dbReference type="InterPro" id="IPR001647">
    <property type="entry name" value="HTH_TetR"/>
</dbReference>
<evidence type="ECO:0000259" key="4">
    <source>
        <dbReference type="PROSITE" id="PS50977"/>
    </source>
</evidence>
<sequence length="212" mass="23045">MTARGTATAPRGRPRDVDRAARRDALLETAMRLFLAHGYGDTTIEVIAAEARVAKRTVYTTVGDKADLFVAVVRRLGDRVVNTVAPDAGDPVSDLHAFGVRLVRLMLSDEAIGLHRLVTGEAAKFPDLAARHYANGPRRYIGVLSGLLAALPPERIAVRADDLDLLAEQLFTLLMGEPHRRRMFGLDPAPTEAAAAEHVSRTLELILIPGRE</sequence>
<dbReference type="PROSITE" id="PS50977">
    <property type="entry name" value="HTH_TETR_2"/>
    <property type="match status" value="1"/>
</dbReference>
<keyword evidence="1 2" id="KW-0238">DNA-binding</keyword>
<dbReference type="InterPro" id="IPR039536">
    <property type="entry name" value="TetR_C_Proteobacteria"/>
</dbReference>
<dbReference type="GO" id="GO:0003700">
    <property type="term" value="F:DNA-binding transcription factor activity"/>
    <property type="evidence" value="ECO:0007669"/>
    <property type="project" value="TreeGrafter"/>
</dbReference>
<dbReference type="AlphaFoldDB" id="A0A1H2H895"/>
<dbReference type="InterPro" id="IPR009057">
    <property type="entry name" value="Homeodomain-like_sf"/>
</dbReference>
<dbReference type="PANTHER" id="PTHR30055">
    <property type="entry name" value="HTH-TYPE TRANSCRIPTIONAL REGULATOR RUTR"/>
    <property type="match status" value="1"/>
</dbReference>
<name>A0A1H2H895_9ACTN</name>
<protein>
    <submittedName>
        <fullName evidence="5">DNA-binding transcriptional regulator, AcrR family</fullName>
    </submittedName>
</protein>
<dbReference type="RefSeq" id="WP_046771933.1">
    <property type="nucleotide sequence ID" value="NZ_LBMC01000053.1"/>
</dbReference>
<evidence type="ECO:0000256" key="1">
    <source>
        <dbReference type="ARBA" id="ARBA00023125"/>
    </source>
</evidence>
<dbReference type="EMBL" id="LT629791">
    <property type="protein sequence ID" value="SDU28023.1"/>
    <property type="molecule type" value="Genomic_DNA"/>
</dbReference>
<organism evidence="5 6">
    <name type="scientific">Jiangella alkaliphila</name>
    <dbReference type="NCBI Taxonomy" id="419479"/>
    <lineage>
        <taxon>Bacteria</taxon>
        <taxon>Bacillati</taxon>
        <taxon>Actinomycetota</taxon>
        <taxon>Actinomycetes</taxon>
        <taxon>Jiangellales</taxon>
        <taxon>Jiangellaceae</taxon>
        <taxon>Jiangella</taxon>
    </lineage>
</organism>
<dbReference type="Pfam" id="PF00440">
    <property type="entry name" value="TetR_N"/>
    <property type="match status" value="1"/>
</dbReference>
<dbReference type="GO" id="GO:0000976">
    <property type="term" value="F:transcription cis-regulatory region binding"/>
    <property type="evidence" value="ECO:0007669"/>
    <property type="project" value="TreeGrafter"/>
</dbReference>
<evidence type="ECO:0000313" key="5">
    <source>
        <dbReference type="EMBL" id="SDU28023.1"/>
    </source>
</evidence>